<gene>
    <name evidence="2" type="ORF">Y1Q_0011243</name>
</gene>
<keyword evidence="3" id="KW-1185">Reference proteome</keyword>
<sequence length="71" mass="7965">MEHSGLLWVPLLSADFHGKESSFRDETQNPQIPVAWPKPGLGLTQPHPSDQADSRIANSLVERIFQWDVGE</sequence>
<dbReference type="Proteomes" id="UP000050525">
    <property type="component" value="Unassembled WGS sequence"/>
</dbReference>
<protein>
    <submittedName>
        <fullName evidence="2">Uncharacterized protein</fullName>
    </submittedName>
</protein>
<dbReference type="AlphaFoldDB" id="A0A151N8R6"/>
<comment type="caution">
    <text evidence="2">The sequence shown here is derived from an EMBL/GenBank/DDBJ whole genome shotgun (WGS) entry which is preliminary data.</text>
</comment>
<evidence type="ECO:0000313" key="2">
    <source>
        <dbReference type="EMBL" id="KYO32905.1"/>
    </source>
</evidence>
<evidence type="ECO:0000313" key="3">
    <source>
        <dbReference type="Proteomes" id="UP000050525"/>
    </source>
</evidence>
<organism evidence="2 3">
    <name type="scientific">Alligator mississippiensis</name>
    <name type="common">American alligator</name>
    <dbReference type="NCBI Taxonomy" id="8496"/>
    <lineage>
        <taxon>Eukaryota</taxon>
        <taxon>Metazoa</taxon>
        <taxon>Chordata</taxon>
        <taxon>Craniata</taxon>
        <taxon>Vertebrata</taxon>
        <taxon>Euteleostomi</taxon>
        <taxon>Archelosauria</taxon>
        <taxon>Archosauria</taxon>
        <taxon>Crocodylia</taxon>
        <taxon>Alligatoridae</taxon>
        <taxon>Alligatorinae</taxon>
        <taxon>Alligator</taxon>
    </lineage>
</organism>
<proteinExistence type="predicted"/>
<reference evidence="2 3" key="1">
    <citation type="journal article" date="2012" name="Genome Biol.">
        <title>Sequencing three crocodilian genomes to illuminate the evolution of archosaurs and amniotes.</title>
        <authorList>
            <person name="St John J.A."/>
            <person name="Braun E.L."/>
            <person name="Isberg S.R."/>
            <person name="Miles L.G."/>
            <person name="Chong A.Y."/>
            <person name="Gongora J."/>
            <person name="Dalzell P."/>
            <person name="Moran C."/>
            <person name="Bed'hom B."/>
            <person name="Abzhanov A."/>
            <person name="Burgess S.C."/>
            <person name="Cooksey A.M."/>
            <person name="Castoe T.A."/>
            <person name="Crawford N.G."/>
            <person name="Densmore L.D."/>
            <person name="Drew J.C."/>
            <person name="Edwards S.V."/>
            <person name="Faircloth B.C."/>
            <person name="Fujita M.K."/>
            <person name="Greenwold M.J."/>
            <person name="Hoffmann F.G."/>
            <person name="Howard J.M."/>
            <person name="Iguchi T."/>
            <person name="Janes D.E."/>
            <person name="Khan S.Y."/>
            <person name="Kohno S."/>
            <person name="de Koning A.J."/>
            <person name="Lance S.L."/>
            <person name="McCarthy F.M."/>
            <person name="McCormack J.E."/>
            <person name="Merchant M.E."/>
            <person name="Peterson D.G."/>
            <person name="Pollock D.D."/>
            <person name="Pourmand N."/>
            <person name="Raney B.J."/>
            <person name="Roessler K.A."/>
            <person name="Sanford J.R."/>
            <person name="Sawyer R.H."/>
            <person name="Schmidt C.J."/>
            <person name="Triplett E.W."/>
            <person name="Tuberville T.D."/>
            <person name="Venegas-Anaya M."/>
            <person name="Howard J.T."/>
            <person name="Jarvis E.D."/>
            <person name="Guillette L.J.Jr."/>
            <person name="Glenn T.C."/>
            <person name="Green R.E."/>
            <person name="Ray D.A."/>
        </authorList>
    </citation>
    <scope>NUCLEOTIDE SEQUENCE [LARGE SCALE GENOMIC DNA]</scope>
    <source>
        <strain evidence="2">KSC_2009_1</strain>
    </source>
</reference>
<name>A0A151N8R6_ALLMI</name>
<dbReference type="EMBL" id="AKHW03003826">
    <property type="protein sequence ID" value="KYO32905.1"/>
    <property type="molecule type" value="Genomic_DNA"/>
</dbReference>
<feature type="region of interest" description="Disordered" evidence="1">
    <location>
        <begin position="20"/>
        <end position="53"/>
    </location>
</feature>
<evidence type="ECO:0000256" key="1">
    <source>
        <dbReference type="SAM" id="MobiDB-lite"/>
    </source>
</evidence>
<accession>A0A151N8R6</accession>